<dbReference type="HOGENOM" id="CLU_735394_0_0_6"/>
<evidence type="ECO:0000313" key="1">
    <source>
        <dbReference type="EMBL" id="AEP28937.1"/>
    </source>
</evidence>
<protein>
    <submittedName>
        <fullName evidence="1">Uncharacterized protein</fullName>
    </submittedName>
</protein>
<dbReference type="eggNOG" id="ENOG502Z98Q">
    <property type="taxonomic scope" value="Bacteria"/>
</dbReference>
<reference evidence="1 2" key="1">
    <citation type="journal article" date="2011" name="J. Bacteriol.">
        <title>Complete genome sequence of seawater bacterium Glaciecola nitratireducens FR1064T.</title>
        <authorList>
            <person name="Bian F."/>
            <person name="Qin Q.L."/>
            <person name="Xie B.B."/>
            <person name="Shu Y.L."/>
            <person name="Zhang X.Y."/>
            <person name="Yu Y."/>
            <person name="Chen B."/>
            <person name="Chen X.L."/>
            <person name="Zhou B.C."/>
            <person name="Zhang Y.Z."/>
        </authorList>
    </citation>
    <scope>NUCLEOTIDE SEQUENCE [LARGE SCALE GENOMIC DNA]</scope>
    <source>
        <strain evidence="2">JCM 12485 / KCTC 12276 / FR1064</strain>
    </source>
</reference>
<dbReference type="EMBL" id="CP003060">
    <property type="protein sequence ID" value="AEP28937.1"/>
    <property type="molecule type" value="Genomic_DNA"/>
</dbReference>
<dbReference type="RefSeq" id="WP_014107812.1">
    <property type="nucleotide sequence ID" value="NC_016041.1"/>
</dbReference>
<dbReference type="OrthoDB" id="5756737at2"/>
<gene>
    <name evidence="1" type="ordered locus">GNIT_0793</name>
</gene>
<proteinExistence type="predicted"/>
<dbReference type="SUPFAM" id="SSF50956">
    <property type="entry name" value="Thermostable phytase (3-phytase)"/>
    <property type="match status" value="1"/>
</dbReference>
<accession>G4QJ69</accession>
<keyword evidence="2" id="KW-1185">Reference proteome</keyword>
<evidence type="ECO:0000313" key="2">
    <source>
        <dbReference type="Proteomes" id="UP000009282"/>
    </source>
</evidence>
<dbReference type="AlphaFoldDB" id="G4QJ69"/>
<organism evidence="1 2">
    <name type="scientific">Glaciecola nitratireducens (strain JCM 12485 / KCTC 12276 / FR1064)</name>
    <dbReference type="NCBI Taxonomy" id="1085623"/>
    <lineage>
        <taxon>Bacteria</taxon>
        <taxon>Pseudomonadati</taxon>
        <taxon>Pseudomonadota</taxon>
        <taxon>Gammaproteobacteria</taxon>
        <taxon>Alteromonadales</taxon>
        <taxon>Alteromonadaceae</taxon>
        <taxon>Brumicola</taxon>
    </lineage>
</organism>
<dbReference type="STRING" id="1085623.GNIT_0793"/>
<dbReference type="Proteomes" id="UP000009282">
    <property type="component" value="Chromosome"/>
</dbReference>
<sequence length="384" mass="42683">MKKLMAIVVVSSIVTFCVGCTPDQNSADVITEDVIAYNKASKAVPLVGSWIIDLDAGVMIDPQTSGLKYDNGYLYSLSDASAHASQVKRLHKISPDDSQIMDKLGPTEFSDSVRNSCFYDYLAGKPDYEGLAPIPSEENAWVFVTEDASRSKQLSETCQQQFANTGSTFFPTLLVRLKLSDDSIEVTHVRPIQFPRSAQVGDFPNDGIEGLTFTKDNRLLLGLEKDANKQPRVFEVTIDDKFWQAADFAVVSDSELLLPTFEQGNHPINGMDVYYPSPDSAGYLLAAARNDSELWVVDLAKSKPTKRIKLAFFAPSGDAACESTHLMDNASIEGVAVVDNYVWMVNDPWKVNYLKNVVCASDEYRYQQMAPLLFKMKIEDAWFE</sequence>
<name>G4QJ69_GLANF</name>
<dbReference type="KEGG" id="gni:GNIT_0793"/>